<dbReference type="Proteomes" id="UP001562354">
    <property type="component" value="Unassembled WGS sequence"/>
</dbReference>
<comment type="caution">
    <text evidence="3">The sequence shown here is derived from an EMBL/GenBank/DDBJ whole genome shotgun (WGS) entry which is preliminary data.</text>
</comment>
<gene>
    <name evidence="3" type="ORF">AAFC00_004069</name>
</gene>
<name>A0ABR3PIF6_9PEZI</name>
<evidence type="ECO:0000313" key="4">
    <source>
        <dbReference type="Proteomes" id="UP001562354"/>
    </source>
</evidence>
<dbReference type="EMBL" id="JBFMKM010000005">
    <property type="protein sequence ID" value="KAL1305927.1"/>
    <property type="molecule type" value="Genomic_DNA"/>
</dbReference>
<dbReference type="SUPFAM" id="SSF53098">
    <property type="entry name" value="Ribonuclease H-like"/>
    <property type="match status" value="1"/>
</dbReference>
<dbReference type="RefSeq" id="XP_069202200.1">
    <property type="nucleotide sequence ID" value="XM_069343646.1"/>
</dbReference>
<dbReference type="InterPro" id="IPR051181">
    <property type="entry name" value="CAF1_poly(A)_ribonucleases"/>
</dbReference>
<evidence type="ECO:0000256" key="2">
    <source>
        <dbReference type="SAM" id="MobiDB-lite"/>
    </source>
</evidence>
<protein>
    <recommendedName>
        <fullName evidence="5">CAF1-domain-containing protein</fullName>
    </recommendedName>
</protein>
<dbReference type="InterPro" id="IPR006162">
    <property type="entry name" value="Ppantetheine_attach_site"/>
</dbReference>
<feature type="compositionally biased region" description="Basic residues" evidence="2">
    <location>
        <begin position="523"/>
        <end position="533"/>
    </location>
</feature>
<organism evidence="3 4">
    <name type="scientific">Neodothiora populina</name>
    <dbReference type="NCBI Taxonomy" id="2781224"/>
    <lineage>
        <taxon>Eukaryota</taxon>
        <taxon>Fungi</taxon>
        <taxon>Dikarya</taxon>
        <taxon>Ascomycota</taxon>
        <taxon>Pezizomycotina</taxon>
        <taxon>Dothideomycetes</taxon>
        <taxon>Dothideomycetidae</taxon>
        <taxon>Dothideales</taxon>
        <taxon>Dothioraceae</taxon>
        <taxon>Neodothiora</taxon>
    </lineage>
</organism>
<feature type="region of interest" description="Disordered" evidence="2">
    <location>
        <begin position="493"/>
        <end position="555"/>
    </location>
</feature>
<dbReference type="PANTHER" id="PTHR15092:SF22">
    <property type="entry name" value="POLY(A)-SPECIFIC RIBONUCLEASE PNLDC1"/>
    <property type="match status" value="1"/>
</dbReference>
<dbReference type="Gene3D" id="3.30.420.10">
    <property type="entry name" value="Ribonuclease H-like superfamily/Ribonuclease H"/>
    <property type="match status" value="1"/>
</dbReference>
<comment type="similarity">
    <text evidence="1">Belongs to the CAF1 family.</text>
</comment>
<evidence type="ECO:0008006" key="5">
    <source>
        <dbReference type="Google" id="ProtNLM"/>
    </source>
</evidence>
<keyword evidence="4" id="KW-1185">Reference proteome</keyword>
<dbReference type="InterPro" id="IPR036397">
    <property type="entry name" value="RNaseH_sf"/>
</dbReference>
<accession>A0ABR3PIF6</accession>
<dbReference type="PANTHER" id="PTHR15092">
    <property type="entry name" value="POLY A -SPECIFIC RIBONUCLEASE/TARGET OF EGR1, MEMBER 1"/>
    <property type="match status" value="1"/>
</dbReference>
<evidence type="ECO:0000256" key="1">
    <source>
        <dbReference type="ARBA" id="ARBA00008372"/>
    </source>
</evidence>
<dbReference type="InterPro" id="IPR006941">
    <property type="entry name" value="RNase_CAF1"/>
</dbReference>
<proteinExistence type="inferred from homology"/>
<sequence length="657" mass="72936">MDVDKVAFRARFLDILLAIGEASYVSFDLELSGVPVKQPGGGADKPTLQERYLETKQAAETFQILQVGLTCVKGEYHSGVYLCKPYNFNISPVIDERRLDVDRTFSFHSGAVDFLLGVGFRIDLPFTSGIPYLSRSEAILAHEIALARNDRSTIADINVKPEDAQSIAFLRRVRKEIDAWLKLDQSSLLVSPLKENGRPVDPELSRFERRLVHQLVRAEYPKLVTIPAKGMVRILKYDQEREDRIKAERLRDSQERIDRQTGFRWLIEALIGNPPRNLDVKQFAVSPETGEAVPANLDEIRSKYHRAQRLLANKKTVLVGHNLFLDLIYVYKAFIGPLPDHVDDFVALIHDLFPLIIDTKYMATHNCGDINPRSSLEEIAEQLSLQQFPLLETHREHNKYQQTSAFHEAGYDSLLTAQVAARLSTKLEAAGSYIEESSDVESPGETGGVRLNGAAANFTSQSQNSFPVSTLSGALDGLKGLVIAPLKTLTQAGRTQNQEASGEARNLTQPSTTSGSQGGSNGRRAKEKLPKRTVKPDNFVSKKPNTTSPAPLPGRFAHSTIFEQLQDDSETPEEEAAEEDEVIQFDDLPTSATASAPVVADTDGVSGDVVAPEDWDTPYWRRSGGKAMPRFDTDFWDVYGNKLRVFGCQEGVCLLHG</sequence>
<dbReference type="Pfam" id="PF04857">
    <property type="entry name" value="CAF1"/>
    <property type="match status" value="1"/>
</dbReference>
<dbReference type="PROSITE" id="PS00012">
    <property type="entry name" value="PHOSPHOPANTETHEINE"/>
    <property type="match status" value="1"/>
</dbReference>
<dbReference type="InterPro" id="IPR012337">
    <property type="entry name" value="RNaseH-like_sf"/>
</dbReference>
<dbReference type="GeneID" id="95977769"/>
<evidence type="ECO:0000313" key="3">
    <source>
        <dbReference type="EMBL" id="KAL1305927.1"/>
    </source>
</evidence>
<reference evidence="3 4" key="1">
    <citation type="submission" date="2024-07" db="EMBL/GenBank/DDBJ databases">
        <title>Draft sequence of the Neodothiora populina.</title>
        <authorList>
            <person name="Drown D.D."/>
            <person name="Schuette U.S."/>
            <person name="Buechlein A.B."/>
            <person name="Rusch D.R."/>
            <person name="Winton L.W."/>
            <person name="Adams G.A."/>
        </authorList>
    </citation>
    <scope>NUCLEOTIDE SEQUENCE [LARGE SCALE GENOMIC DNA]</scope>
    <source>
        <strain evidence="3 4">CPC 39397</strain>
    </source>
</reference>